<dbReference type="GO" id="GO:0008270">
    <property type="term" value="F:zinc ion binding"/>
    <property type="evidence" value="ECO:0007669"/>
    <property type="project" value="UniProtKB-KW"/>
</dbReference>
<organism evidence="7 8">
    <name type="scientific">Senna tora</name>
    <dbReference type="NCBI Taxonomy" id="362788"/>
    <lineage>
        <taxon>Eukaryota</taxon>
        <taxon>Viridiplantae</taxon>
        <taxon>Streptophyta</taxon>
        <taxon>Embryophyta</taxon>
        <taxon>Tracheophyta</taxon>
        <taxon>Spermatophyta</taxon>
        <taxon>Magnoliopsida</taxon>
        <taxon>eudicotyledons</taxon>
        <taxon>Gunneridae</taxon>
        <taxon>Pentapetalae</taxon>
        <taxon>rosids</taxon>
        <taxon>fabids</taxon>
        <taxon>Fabales</taxon>
        <taxon>Fabaceae</taxon>
        <taxon>Caesalpinioideae</taxon>
        <taxon>Cassia clade</taxon>
        <taxon>Senna</taxon>
    </lineage>
</organism>
<keyword evidence="8" id="KW-1185">Reference proteome</keyword>
<protein>
    <submittedName>
        <fullName evidence="7">Putative ADP-ribosylation factor GTPase-activating protein AGD14 isoform X1</fullName>
    </submittedName>
</protein>
<sequence length="688" mass="74744">MASRLKEDEKNERLIRGLLKLPANRRCINCNSLGPQYVCTNFWTFVCTNCSGIHREFTHRVKSVSMAKFTSQEVIALQEGGNQRAKEIYFKEWDPQSQALPDSSNVDRLRYFIKHVYVDRRFTGERTYDKTQKVKTNRRVEPYQGGPRNPPYEDTYERRYNDRSSPGGRSPGYDQESRQYNDDKRSPGRPPIINDWRREDRRISDGDYKLKGQSPERAKDLGSSSPPVVRPVREILGENVVPLRISEPPKSNNGKASDGSALTQRTASSSSLASSNGNPTEVKFETVKSLIDFDAEPEPPVAPAIPQAQQTTVAQSIAEQPNSNDGNNWASFDVIPEAKATQAPSNVNPLESMLSQLSVSASSPAHISQAQGGSNVVTTIPGGSVTTLLKTEDSSISHTGPVPASSLTATVGSFSTFPSSVVQHQQPLFPPTVSQSSTQQFTPPVVGALNNQPWNVPPASMIQGHPSMSMPHASHLVSKPASETKSSIVSQPSVEVKPGGRIELPEDLFTVNYSSFPAPALGWQMRPPHSMGITMQHNTVVPMSSFQQPSKSTNPFDVGSEPHPVQAPTFPSMSSVHSALPSVSPSGVMQPSSLGNPSFAWNPSQSSPYGSALPPQPQAQPHSSAMTPRPYMGQQMPMSIPLPRHQEIGSFNTEGGAFGYSNLDWQLTGRFSAPAASNLSSAGGNPFG</sequence>
<dbReference type="InterPro" id="IPR038508">
    <property type="entry name" value="ArfGAP_dom_sf"/>
</dbReference>
<dbReference type="PANTHER" id="PTHR46085:SF3">
    <property type="entry name" value="ARF GTPASE ACTIVATING PROTEIN"/>
    <property type="match status" value="1"/>
</dbReference>
<evidence type="ECO:0000259" key="6">
    <source>
        <dbReference type="PROSITE" id="PS50115"/>
    </source>
</evidence>
<feature type="compositionally biased region" description="Polar residues" evidence="5">
    <location>
        <begin position="317"/>
        <end position="330"/>
    </location>
</feature>
<dbReference type="PROSITE" id="PS50115">
    <property type="entry name" value="ARFGAP"/>
    <property type="match status" value="1"/>
</dbReference>
<dbReference type="SUPFAM" id="SSF57863">
    <property type="entry name" value="ArfGap/RecO-like zinc finger"/>
    <property type="match status" value="1"/>
</dbReference>
<dbReference type="PRINTS" id="PR00405">
    <property type="entry name" value="REVINTRACTNG"/>
</dbReference>
<proteinExistence type="predicted"/>
<dbReference type="InterPro" id="IPR037278">
    <property type="entry name" value="ARFGAP/RecO"/>
</dbReference>
<dbReference type="Proteomes" id="UP000634136">
    <property type="component" value="Unassembled WGS sequence"/>
</dbReference>
<dbReference type="AlphaFoldDB" id="A0A834T382"/>
<dbReference type="EMBL" id="JAAIUW010000010">
    <property type="protein sequence ID" value="KAF7813810.1"/>
    <property type="molecule type" value="Genomic_DNA"/>
</dbReference>
<dbReference type="InterPro" id="IPR044820">
    <property type="entry name" value="AGD14-like"/>
</dbReference>
<evidence type="ECO:0000256" key="2">
    <source>
        <dbReference type="ARBA" id="ARBA00022771"/>
    </source>
</evidence>
<feature type="compositionally biased region" description="Low complexity" evidence="5">
    <location>
        <begin position="260"/>
        <end position="275"/>
    </location>
</feature>
<keyword evidence="1" id="KW-0479">Metal-binding</keyword>
<feature type="region of interest" description="Disordered" evidence="5">
    <location>
        <begin position="295"/>
        <end position="330"/>
    </location>
</feature>
<evidence type="ECO:0000313" key="8">
    <source>
        <dbReference type="Proteomes" id="UP000634136"/>
    </source>
</evidence>
<gene>
    <name evidence="7" type="ORF">G2W53_034786</name>
</gene>
<feature type="domain" description="Arf-GAP" evidence="6">
    <location>
        <begin position="12"/>
        <end position="130"/>
    </location>
</feature>
<dbReference type="SMART" id="SM00105">
    <property type="entry name" value="ArfGap"/>
    <property type="match status" value="1"/>
</dbReference>
<evidence type="ECO:0000256" key="5">
    <source>
        <dbReference type="SAM" id="MobiDB-lite"/>
    </source>
</evidence>
<feature type="compositionally biased region" description="Polar residues" evidence="5">
    <location>
        <begin position="544"/>
        <end position="555"/>
    </location>
</feature>
<dbReference type="GO" id="GO:0005096">
    <property type="term" value="F:GTPase activator activity"/>
    <property type="evidence" value="ECO:0007669"/>
    <property type="project" value="InterPro"/>
</dbReference>
<dbReference type="PANTHER" id="PTHR46085">
    <property type="entry name" value="ARFGAP/RECO-RELATED"/>
    <property type="match status" value="1"/>
</dbReference>
<keyword evidence="2 4" id="KW-0863">Zinc-finger</keyword>
<evidence type="ECO:0000313" key="7">
    <source>
        <dbReference type="EMBL" id="KAF7813810.1"/>
    </source>
</evidence>
<dbReference type="CDD" id="cd08838">
    <property type="entry name" value="ArfGap_AGFG"/>
    <property type="match status" value="1"/>
</dbReference>
<dbReference type="FunFam" id="1.10.220.150:FF:000005">
    <property type="entry name" value="Arf-GAP domain and FG repeat-containing protein 1"/>
    <property type="match status" value="1"/>
</dbReference>
<dbReference type="Gene3D" id="1.10.220.150">
    <property type="entry name" value="Arf GTPase activating protein"/>
    <property type="match status" value="1"/>
</dbReference>
<feature type="compositionally biased region" description="Basic and acidic residues" evidence="5">
    <location>
        <begin position="175"/>
        <end position="186"/>
    </location>
</feature>
<feature type="compositionally biased region" description="Low complexity" evidence="5">
    <location>
        <begin position="304"/>
        <end position="315"/>
    </location>
</feature>
<feature type="compositionally biased region" description="Basic and acidic residues" evidence="5">
    <location>
        <begin position="195"/>
        <end position="220"/>
    </location>
</feature>
<reference evidence="7" key="1">
    <citation type="submission" date="2020-09" db="EMBL/GenBank/DDBJ databases">
        <title>Genome-Enabled Discovery of Anthraquinone Biosynthesis in Senna tora.</title>
        <authorList>
            <person name="Kang S.-H."/>
            <person name="Pandey R.P."/>
            <person name="Lee C.-M."/>
            <person name="Sim J.-S."/>
            <person name="Jeong J.-T."/>
            <person name="Choi B.-S."/>
            <person name="Jung M."/>
            <person name="Ginzburg D."/>
            <person name="Zhao K."/>
            <person name="Won S.Y."/>
            <person name="Oh T.-J."/>
            <person name="Yu Y."/>
            <person name="Kim N.-H."/>
            <person name="Lee O.R."/>
            <person name="Lee T.-H."/>
            <person name="Bashyal P."/>
            <person name="Kim T.-S."/>
            <person name="Lee W.-H."/>
            <person name="Kawkins C."/>
            <person name="Kim C.-K."/>
            <person name="Kim J.S."/>
            <person name="Ahn B.O."/>
            <person name="Rhee S.Y."/>
            <person name="Sohng J.K."/>
        </authorList>
    </citation>
    <scope>NUCLEOTIDE SEQUENCE</scope>
    <source>
        <tissue evidence="7">Leaf</tissue>
    </source>
</reference>
<evidence type="ECO:0000256" key="3">
    <source>
        <dbReference type="ARBA" id="ARBA00022833"/>
    </source>
</evidence>
<dbReference type="OrthoDB" id="6036at2759"/>
<dbReference type="InterPro" id="IPR001164">
    <property type="entry name" value="ArfGAP_dom"/>
</dbReference>
<accession>A0A834T382</accession>
<comment type="caution">
    <text evidence="7">The sequence shown here is derived from an EMBL/GenBank/DDBJ whole genome shotgun (WGS) entry which is preliminary data.</text>
</comment>
<evidence type="ECO:0000256" key="4">
    <source>
        <dbReference type="PROSITE-ProRule" id="PRU00288"/>
    </source>
</evidence>
<keyword evidence="3" id="KW-0862">Zinc</keyword>
<evidence type="ECO:0000256" key="1">
    <source>
        <dbReference type="ARBA" id="ARBA00022723"/>
    </source>
</evidence>
<feature type="compositionally biased region" description="Polar residues" evidence="5">
    <location>
        <begin position="569"/>
        <end position="609"/>
    </location>
</feature>
<feature type="region of interest" description="Disordered" evidence="5">
    <location>
        <begin position="128"/>
        <end position="280"/>
    </location>
</feature>
<feature type="region of interest" description="Disordered" evidence="5">
    <location>
        <begin position="544"/>
        <end position="639"/>
    </location>
</feature>
<name>A0A834T382_9FABA</name>
<dbReference type="Pfam" id="PF01412">
    <property type="entry name" value="ArfGap"/>
    <property type="match status" value="1"/>
</dbReference>